<dbReference type="KEGG" id="sclo:SCLO_1005580"/>
<dbReference type="GO" id="GO:0009279">
    <property type="term" value="C:cell outer membrane"/>
    <property type="evidence" value="ECO:0007669"/>
    <property type="project" value="UniProtKB-SubCell"/>
</dbReference>
<keyword evidence="9 10" id="KW-0998">Cell outer membrane</keyword>
<dbReference type="CDD" id="cd01347">
    <property type="entry name" value="ligand_gated_channel"/>
    <property type="match status" value="1"/>
</dbReference>
<name>A0A1E1EZ98_9SPHN</name>
<dbReference type="Pfam" id="PF07715">
    <property type="entry name" value="Plug"/>
    <property type="match status" value="1"/>
</dbReference>
<dbReference type="PANTHER" id="PTHR30069:SF53">
    <property type="entry name" value="COLICIN I RECEPTOR-RELATED"/>
    <property type="match status" value="1"/>
</dbReference>
<comment type="subcellular location">
    <subcellularLocation>
        <location evidence="1 10">Cell outer membrane</location>
        <topology evidence="1 10">Multi-pass membrane protein</topology>
    </subcellularLocation>
</comment>
<keyword evidence="15" id="KW-0675">Receptor</keyword>
<keyword evidence="4 10" id="KW-0812">Transmembrane</keyword>
<evidence type="ECO:0000256" key="11">
    <source>
        <dbReference type="RuleBase" id="RU003357"/>
    </source>
</evidence>
<evidence type="ECO:0000313" key="16">
    <source>
        <dbReference type="Proteomes" id="UP000218272"/>
    </source>
</evidence>
<evidence type="ECO:0000256" key="1">
    <source>
        <dbReference type="ARBA" id="ARBA00004571"/>
    </source>
</evidence>
<evidence type="ECO:0000256" key="2">
    <source>
        <dbReference type="ARBA" id="ARBA00022448"/>
    </source>
</evidence>
<sequence length="787" mass="86307">MTRVVRTRKLRLGQGAALSVLAALFAAPASASEAESQSSSIVVTAAGFEQKITDAPASITVVTEEELRQRPYMTLIDAVRDIEGVDVGETSDKTGQRTISIRGMGSDYTLVMIDGRRQNNHGDIYPNSFGGNQFNHIPPLDSIERIEVIRGPASTLYGADALGGVINIITKKVPDRWSGSATFGRSIQEDSDFGDDMTFDANVGGPLVPGLIGLKLRGSYYKRYPSEPDFAPVVDPAGVSHVRGLGFGGGGKTVKNTNRSYGGSISFTPSPDHSFIFDIDYSKQVYDNTPIVDPDTGVITYPLGTLDGIESIWRASGGVVQPRVGYTDNQVFDRLNWAITHNGDWGFGRSFVSLAYVKTNNKGRTMPFSVAERLLLQQMWNGTGDYAGLTTAERREIAAETFLPRPLRKLESAQYTLDARLDIPLENLAGRHHLVIGGQYIDGKLDDGVFGLEASTGGTEAVQDHKIWSLFAEDNWTIVEGLTVTGGLRYDHHNLFGGHFSPRIYANFEINPTLTLKGGVSTGYKTPKTTDLYDGIRGFGGQGTSPFIGNPDLKPETSVNSEVALYWNPTPDSGINVTLFHNKFKDKIDSTIVEPCAITNFVRPCANLGDYWAVLGLGRTISVPINVDKARIKGAEIAGRYQFFPGLSIRANYTYTDSKQLTGASAGQPLTQTAKHMANATLDWQVMDGLSAQLSAEHRSRRYRGLDTNGNHLYYKSYQVLNLGAQYRLNDHLTLGARVNNLLNRDFRAYDVDFGDPVNGEYTPTYIDHYNNKDKARSYWVSLSARF</sequence>
<keyword evidence="5 12" id="KW-0732">Signal</keyword>
<keyword evidence="2 10" id="KW-0813">Transport</keyword>
<dbReference type="GO" id="GO:0044718">
    <property type="term" value="P:siderophore transmembrane transport"/>
    <property type="evidence" value="ECO:0007669"/>
    <property type="project" value="TreeGrafter"/>
</dbReference>
<dbReference type="GO" id="GO:0015344">
    <property type="term" value="F:siderophore uptake transmembrane transporter activity"/>
    <property type="evidence" value="ECO:0007669"/>
    <property type="project" value="TreeGrafter"/>
</dbReference>
<dbReference type="RefSeq" id="WP_066520064.1">
    <property type="nucleotide sequence ID" value="NZ_AP017655.1"/>
</dbReference>
<dbReference type="InterPro" id="IPR012910">
    <property type="entry name" value="Plug_dom"/>
</dbReference>
<protein>
    <submittedName>
        <fullName evidence="15">TonB-dependent receptor</fullName>
    </submittedName>
</protein>
<accession>A0A1E1EZ98</accession>
<evidence type="ECO:0000256" key="10">
    <source>
        <dbReference type="PROSITE-ProRule" id="PRU01360"/>
    </source>
</evidence>
<organism evidence="15 16">
    <name type="scientific">Sphingobium cloacae</name>
    <dbReference type="NCBI Taxonomy" id="120107"/>
    <lineage>
        <taxon>Bacteria</taxon>
        <taxon>Pseudomonadati</taxon>
        <taxon>Pseudomonadota</taxon>
        <taxon>Alphaproteobacteria</taxon>
        <taxon>Sphingomonadales</taxon>
        <taxon>Sphingomonadaceae</taxon>
        <taxon>Sphingobium</taxon>
    </lineage>
</organism>
<proteinExistence type="inferred from homology"/>
<dbReference type="Proteomes" id="UP000218272">
    <property type="component" value="Chromosome SCLO_1"/>
</dbReference>
<dbReference type="AlphaFoldDB" id="A0A1E1EZ98"/>
<dbReference type="EMBL" id="AP017655">
    <property type="protein sequence ID" value="BAV63598.1"/>
    <property type="molecule type" value="Genomic_DNA"/>
</dbReference>
<evidence type="ECO:0000256" key="3">
    <source>
        <dbReference type="ARBA" id="ARBA00022452"/>
    </source>
</evidence>
<feature type="chain" id="PRO_5009112345" evidence="12">
    <location>
        <begin position="32"/>
        <end position="787"/>
    </location>
</feature>
<dbReference type="SUPFAM" id="SSF56935">
    <property type="entry name" value="Porins"/>
    <property type="match status" value="1"/>
</dbReference>
<evidence type="ECO:0000256" key="5">
    <source>
        <dbReference type="ARBA" id="ARBA00022729"/>
    </source>
</evidence>
<keyword evidence="7 11" id="KW-0798">TonB box</keyword>
<keyword evidence="8 10" id="KW-0472">Membrane</keyword>
<evidence type="ECO:0000256" key="7">
    <source>
        <dbReference type="ARBA" id="ARBA00023077"/>
    </source>
</evidence>
<dbReference type="Gene3D" id="2.170.130.10">
    <property type="entry name" value="TonB-dependent receptor, plug domain"/>
    <property type="match status" value="1"/>
</dbReference>
<dbReference type="InterPro" id="IPR036942">
    <property type="entry name" value="Beta-barrel_TonB_sf"/>
</dbReference>
<dbReference type="Gene3D" id="2.40.170.20">
    <property type="entry name" value="TonB-dependent receptor, beta-barrel domain"/>
    <property type="match status" value="1"/>
</dbReference>
<dbReference type="Pfam" id="PF00593">
    <property type="entry name" value="TonB_dep_Rec_b-barrel"/>
    <property type="match status" value="1"/>
</dbReference>
<feature type="domain" description="TonB-dependent receptor plug" evidence="14">
    <location>
        <begin position="52"/>
        <end position="165"/>
    </location>
</feature>
<feature type="signal peptide" evidence="12">
    <location>
        <begin position="1"/>
        <end position="31"/>
    </location>
</feature>
<gene>
    <name evidence="15" type="ORF">SCLO_1005580</name>
</gene>
<comment type="similarity">
    <text evidence="10 11">Belongs to the TonB-dependent receptor family.</text>
</comment>
<dbReference type="PROSITE" id="PS52016">
    <property type="entry name" value="TONB_DEPENDENT_REC_3"/>
    <property type="match status" value="1"/>
</dbReference>
<dbReference type="OrthoDB" id="9796221at2"/>
<keyword evidence="6" id="KW-0406">Ion transport</keyword>
<keyword evidence="16" id="KW-1185">Reference proteome</keyword>
<evidence type="ECO:0000256" key="9">
    <source>
        <dbReference type="ARBA" id="ARBA00023237"/>
    </source>
</evidence>
<evidence type="ECO:0000259" key="14">
    <source>
        <dbReference type="Pfam" id="PF07715"/>
    </source>
</evidence>
<dbReference type="InterPro" id="IPR037066">
    <property type="entry name" value="Plug_dom_sf"/>
</dbReference>
<feature type="domain" description="TonB-dependent receptor-like beta-barrel" evidence="13">
    <location>
        <begin position="284"/>
        <end position="742"/>
    </location>
</feature>
<evidence type="ECO:0000256" key="4">
    <source>
        <dbReference type="ARBA" id="ARBA00022692"/>
    </source>
</evidence>
<evidence type="ECO:0000259" key="13">
    <source>
        <dbReference type="Pfam" id="PF00593"/>
    </source>
</evidence>
<keyword evidence="3 10" id="KW-1134">Transmembrane beta strand</keyword>
<reference evidence="15 16" key="1">
    <citation type="submission" date="2016-10" db="EMBL/GenBank/DDBJ databases">
        <title>Complete Genome Sequence of the Nonylphenol-Degrading Bacterium Sphingobium cloacae JCM 10874T.</title>
        <authorList>
            <person name="Ootsuka M."/>
            <person name="Nishizawa T."/>
            <person name="Ohta H."/>
        </authorList>
    </citation>
    <scope>NUCLEOTIDE SEQUENCE [LARGE SCALE GENOMIC DNA]</scope>
    <source>
        <strain evidence="15 16">JCM 10874</strain>
    </source>
</reference>
<evidence type="ECO:0000313" key="15">
    <source>
        <dbReference type="EMBL" id="BAV63598.1"/>
    </source>
</evidence>
<dbReference type="InterPro" id="IPR039426">
    <property type="entry name" value="TonB-dep_rcpt-like"/>
</dbReference>
<dbReference type="PANTHER" id="PTHR30069">
    <property type="entry name" value="TONB-DEPENDENT OUTER MEMBRANE RECEPTOR"/>
    <property type="match status" value="1"/>
</dbReference>
<evidence type="ECO:0000256" key="12">
    <source>
        <dbReference type="SAM" id="SignalP"/>
    </source>
</evidence>
<evidence type="ECO:0000256" key="6">
    <source>
        <dbReference type="ARBA" id="ARBA00023065"/>
    </source>
</evidence>
<dbReference type="InterPro" id="IPR000531">
    <property type="entry name" value="Beta-barrel_TonB"/>
</dbReference>
<evidence type="ECO:0000256" key="8">
    <source>
        <dbReference type="ARBA" id="ARBA00023136"/>
    </source>
</evidence>